<organism evidence="1">
    <name type="scientific">freshwater metagenome</name>
    <dbReference type="NCBI Taxonomy" id="449393"/>
    <lineage>
        <taxon>unclassified sequences</taxon>
        <taxon>metagenomes</taxon>
        <taxon>ecological metagenomes</taxon>
    </lineage>
</organism>
<reference evidence="1" key="1">
    <citation type="submission" date="2020-05" db="EMBL/GenBank/DDBJ databases">
        <authorList>
            <person name="Chiriac C."/>
            <person name="Salcher M."/>
            <person name="Ghai R."/>
            <person name="Kavagutti S V."/>
        </authorList>
    </citation>
    <scope>NUCLEOTIDE SEQUENCE</scope>
</reference>
<evidence type="ECO:0000313" key="4">
    <source>
        <dbReference type="EMBL" id="CAB4996742.1"/>
    </source>
</evidence>
<dbReference type="EMBL" id="CAFABA010000057">
    <property type="protein sequence ID" value="CAB4831379.1"/>
    <property type="molecule type" value="Genomic_DNA"/>
</dbReference>
<evidence type="ECO:0000313" key="1">
    <source>
        <dbReference type="EMBL" id="CAB4751567.1"/>
    </source>
</evidence>
<dbReference type="EMBL" id="CAFBOS010000075">
    <property type="protein sequence ID" value="CAB4996742.1"/>
    <property type="molecule type" value="Genomic_DNA"/>
</dbReference>
<name>A0A6J6TYY4_9ZZZZ</name>
<sequence length="177" mass="19270">MTSLVDRIVAIHRSLDTADIPHAFGGALALAWCTQRARGTIDIDVNLFVPTDAAPAALAALPRGVVITDADRERIAADGQTRLWWDDTPIDVFFNTTPFHVAAATRAPTEQFGGVEIPFLACRDLAVFKAFFNRTKDWADLEEMAAAGTLDIEAVLGVLVRYLGGDDERVSRLRAFA</sequence>
<gene>
    <name evidence="1" type="ORF">UFOPK2754_01837</name>
    <name evidence="2" type="ORF">UFOPK3139_01506</name>
    <name evidence="3" type="ORF">UFOPK3543_01220</name>
    <name evidence="4" type="ORF">UFOPK3967_01380</name>
</gene>
<dbReference type="InterPro" id="IPR043519">
    <property type="entry name" value="NT_sf"/>
</dbReference>
<evidence type="ECO:0000313" key="2">
    <source>
        <dbReference type="EMBL" id="CAB4831379.1"/>
    </source>
</evidence>
<accession>A0A6J6TYY4</accession>
<protein>
    <submittedName>
        <fullName evidence="1">Unannotated protein</fullName>
    </submittedName>
</protein>
<proteinExistence type="predicted"/>
<dbReference type="SUPFAM" id="SSF81301">
    <property type="entry name" value="Nucleotidyltransferase"/>
    <property type="match status" value="1"/>
</dbReference>
<dbReference type="AlphaFoldDB" id="A0A6J6TYY4"/>
<dbReference type="EMBL" id="CAFBMH010000036">
    <property type="protein sequence ID" value="CAB4907082.1"/>
    <property type="molecule type" value="Genomic_DNA"/>
</dbReference>
<evidence type="ECO:0000313" key="3">
    <source>
        <dbReference type="EMBL" id="CAB4907082.1"/>
    </source>
</evidence>
<dbReference type="EMBL" id="CAEZYR010000067">
    <property type="protein sequence ID" value="CAB4751567.1"/>
    <property type="molecule type" value="Genomic_DNA"/>
</dbReference>